<evidence type="ECO:0000256" key="1">
    <source>
        <dbReference type="ARBA" id="ARBA00004193"/>
    </source>
</evidence>
<keyword evidence="5" id="KW-0653">Protein transport</keyword>
<organism evidence="10 11">
    <name type="scientific">Radiobacillus deserti</name>
    <dbReference type="NCBI Taxonomy" id="2594883"/>
    <lineage>
        <taxon>Bacteria</taxon>
        <taxon>Bacillati</taxon>
        <taxon>Bacillota</taxon>
        <taxon>Bacilli</taxon>
        <taxon>Bacillales</taxon>
        <taxon>Bacillaceae</taxon>
        <taxon>Radiobacillus</taxon>
    </lineage>
</organism>
<dbReference type="PIRSF" id="PIRSF002741">
    <property type="entry name" value="MppA"/>
    <property type="match status" value="1"/>
</dbReference>
<dbReference type="InterPro" id="IPR039424">
    <property type="entry name" value="SBP_5"/>
</dbReference>
<evidence type="ECO:0000256" key="6">
    <source>
        <dbReference type="ARBA" id="ARBA00023139"/>
    </source>
</evidence>
<dbReference type="Gene3D" id="3.90.76.10">
    <property type="entry name" value="Dipeptide-binding Protein, Domain 1"/>
    <property type="match status" value="1"/>
</dbReference>
<dbReference type="KEGG" id="aqt:FN924_06150"/>
<keyword evidence="6" id="KW-0564">Palmitate</keyword>
<evidence type="ECO:0000256" key="3">
    <source>
        <dbReference type="ARBA" id="ARBA00022448"/>
    </source>
</evidence>
<gene>
    <name evidence="10" type="ORF">FN924_06150</name>
</gene>
<dbReference type="EMBL" id="CP041666">
    <property type="protein sequence ID" value="QDP39788.1"/>
    <property type="molecule type" value="Genomic_DNA"/>
</dbReference>
<dbReference type="GO" id="GO:0043190">
    <property type="term" value="C:ATP-binding cassette (ABC) transporter complex"/>
    <property type="evidence" value="ECO:0007669"/>
    <property type="project" value="InterPro"/>
</dbReference>
<dbReference type="SUPFAM" id="SSF53850">
    <property type="entry name" value="Periplasmic binding protein-like II"/>
    <property type="match status" value="1"/>
</dbReference>
<proteinExistence type="inferred from homology"/>
<dbReference type="GO" id="GO:0015833">
    <property type="term" value="P:peptide transport"/>
    <property type="evidence" value="ECO:0007669"/>
    <property type="project" value="UniProtKB-KW"/>
</dbReference>
<dbReference type="Proteomes" id="UP000315215">
    <property type="component" value="Chromosome"/>
</dbReference>
<dbReference type="CDD" id="cd08504">
    <property type="entry name" value="PBP2_OppA"/>
    <property type="match status" value="1"/>
</dbReference>
<dbReference type="FunFam" id="3.10.105.10:FF:000001">
    <property type="entry name" value="Oligopeptide ABC transporter, oligopeptide-binding protein"/>
    <property type="match status" value="1"/>
</dbReference>
<dbReference type="PROSITE" id="PS51257">
    <property type="entry name" value="PROKAR_LIPOPROTEIN"/>
    <property type="match status" value="1"/>
</dbReference>
<dbReference type="RefSeq" id="WP_143892712.1">
    <property type="nucleotide sequence ID" value="NZ_CP041666.1"/>
</dbReference>
<feature type="signal peptide" evidence="8">
    <location>
        <begin position="1"/>
        <end position="20"/>
    </location>
</feature>
<evidence type="ECO:0000259" key="9">
    <source>
        <dbReference type="Pfam" id="PF00496"/>
    </source>
</evidence>
<evidence type="ECO:0000256" key="4">
    <source>
        <dbReference type="ARBA" id="ARBA00022729"/>
    </source>
</evidence>
<dbReference type="InterPro" id="IPR030678">
    <property type="entry name" value="Peptide/Ni-bd"/>
</dbReference>
<dbReference type="FunFam" id="3.90.76.10:FF:000001">
    <property type="entry name" value="Oligopeptide ABC transporter substrate-binding protein"/>
    <property type="match status" value="1"/>
</dbReference>
<keyword evidence="5" id="KW-0571">Peptide transport</keyword>
<keyword evidence="7" id="KW-0449">Lipoprotein</keyword>
<evidence type="ECO:0000256" key="7">
    <source>
        <dbReference type="ARBA" id="ARBA00023288"/>
    </source>
</evidence>
<dbReference type="PANTHER" id="PTHR30290">
    <property type="entry name" value="PERIPLASMIC BINDING COMPONENT OF ABC TRANSPORTER"/>
    <property type="match status" value="1"/>
</dbReference>
<dbReference type="InterPro" id="IPR000914">
    <property type="entry name" value="SBP_5_dom"/>
</dbReference>
<dbReference type="OrthoDB" id="9801912at2"/>
<evidence type="ECO:0000256" key="8">
    <source>
        <dbReference type="SAM" id="SignalP"/>
    </source>
</evidence>
<dbReference type="Gene3D" id="3.10.105.10">
    <property type="entry name" value="Dipeptide-binding Protein, Domain 3"/>
    <property type="match status" value="1"/>
</dbReference>
<feature type="domain" description="Solute-binding protein family 5" evidence="9">
    <location>
        <begin position="87"/>
        <end position="472"/>
    </location>
</feature>
<feature type="chain" id="PRO_5038471619" evidence="8">
    <location>
        <begin position="21"/>
        <end position="554"/>
    </location>
</feature>
<dbReference type="PANTHER" id="PTHR30290:SF10">
    <property type="entry name" value="PERIPLASMIC OLIGOPEPTIDE-BINDING PROTEIN-RELATED"/>
    <property type="match status" value="1"/>
</dbReference>
<accession>A0A516KEG7</accession>
<keyword evidence="11" id="KW-1185">Reference proteome</keyword>
<comment type="similarity">
    <text evidence="2">Belongs to the bacterial solute-binding protein 5 family.</text>
</comment>
<dbReference type="GO" id="GO:1904680">
    <property type="term" value="F:peptide transmembrane transporter activity"/>
    <property type="evidence" value="ECO:0007669"/>
    <property type="project" value="TreeGrafter"/>
</dbReference>
<reference evidence="10 11" key="1">
    <citation type="submission" date="2019-07" db="EMBL/GenBank/DDBJ databases">
        <authorList>
            <person name="Li J."/>
        </authorList>
    </citation>
    <scope>NUCLEOTIDE SEQUENCE [LARGE SCALE GENOMIC DNA]</scope>
    <source>
        <strain evidence="10 11">TKL69</strain>
    </source>
</reference>
<sequence>MKKSNWLLLVLALVMSMFLAACSGGDDENAGEDSSKGGDESAEQVLRLTEGDEIPTMDPQLSTNTISSQWLGTTLEGLYRVGKDGAPEPAIAKSHDVSEDALTWTFHLREDAVWSNGDPITAHDFVYSWRRAVDPEVGSEYGPYMMGGVIKNANEVAAGEKPVEELGVKAVDDYTFEVQLAKPTPYMESLATFTTFYPLNQKFVEEQGDQFGLEAENLVFNGAFIMTEWNHGEGWTLEKNPDYWDADSVKLDKITVKVTKDVPTNVNLYNNDQIDRTGLTSTFVEEYKSSDEFRTVLNPGVFYLKFNQERSEALANVNIRKAIATAFDKQGIADTILNNGSIPAGGLVPKEFVAHPETGEDFREINGELLPYDKEKAKEYWEKGLSELGTDSVTLNYLTGDTETSKNISAFMKNQLETNLPGLTIELQQVPFKERLRLDTEMEYDIQAAGWVPDYADPNTFLNMWVTDGANNKMGFSNPEYDAMLEKANNELAQKPNERFQTFLDMEKLLIQEEAAIAPMYQEGVAQLWKPYVKDVFKNQIGPEYSYKWAYIEK</sequence>
<name>A0A516KEG7_9BACI</name>
<evidence type="ECO:0000256" key="2">
    <source>
        <dbReference type="ARBA" id="ARBA00005695"/>
    </source>
</evidence>
<evidence type="ECO:0000313" key="10">
    <source>
        <dbReference type="EMBL" id="QDP39788.1"/>
    </source>
</evidence>
<keyword evidence="3" id="KW-0813">Transport</keyword>
<protein>
    <submittedName>
        <fullName evidence="10">Peptide ABC transporter substrate-binding protein</fullName>
    </submittedName>
</protein>
<dbReference type="Pfam" id="PF00496">
    <property type="entry name" value="SBP_bac_5"/>
    <property type="match status" value="1"/>
</dbReference>
<dbReference type="AlphaFoldDB" id="A0A516KEG7"/>
<dbReference type="Gene3D" id="3.40.190.10">
    <property type="entry name" value="Periplasmic binding protein-like II"/>
    <property type="match status" value="1"/>
</dbReference>
<keyword evidence="4 8" id="KW-0732">Signal</keyword>
<dbReference type="GO" id="GO:0030288">
    <property type="term" value="C:outer membrane-bounded periplasmic space"/>
    <property type="evidence" value="ECO:0007669"/>
    <property type="project" value="UniProtKB-ARBA"/>
</dbReference>
<evidence type="ECO:0000313" key="11">
    <source>
        <dbReference type="Proteomes" id="UP000315215"/>
    </source>
</evidence>
<comment type="subcellular location">
    <subcellularLocation>
        <location evidence="1">Cell membrane</location>
        <topology evidence="1">Lipid-anchor</topology>
    </subcellularLocation>
</comment>
<evidence type="ECO:0000256" key="5">
    <source>
        <dbReference type="ARBA" id="ARBA00022856"/>
    </source>
</evidence>